<protein>
    <submittedName>
        <fullName evidence="2">Uncharacterized protein</fullName>
    </submittedName>
</protein>
<proteinExistence type="predicted"/>
<keyword evidence="3" id="KW-1185">Reference proteome</keyword>
<sequence length="90" mass="10145">MHHPQKGRMLGRKPFRLEKKRKNNPASHLSIAQALTTIGGSSAPTHDQVVVECGATHHMFNSPKSFLEQFKKSTPKLQQEIQIVNCDLQE</sequence>
<dbReference type="Proteomes" id="UP000765509">
    <property type="component" value="Unassembled WGS sequence"/>
</dbReference>
<evidence type="ECO:0000256" key="1">
    <source>
        <dbReference type="SAM" id="MobiDB-lite"/>
    </source>
</evidence>
<comment type="caution">
    <text evidence="2">The sequence shown here is derived from an EMBL/GenBank/DDBJ whole genome shotgun (WGS) entry which is preliminary data.</text>
</comment>
<dbReference type="AlphaFoldDB" id="A0A9Q3J0S5"/>
<dbReference type="EMBL" id="AVOT02060040">
    <property type="protein sequence ID" value="MBW0553587.1"/>
    <property type="molecule type" value="Genomic_DNA"/>
</dbReference>
<accession>A0A9Q3J0S5</accession>
<gene>
    <name evidence="2" type="ORF">O181_093302</name>
</gene>
<reference evidence="2" key="1">
    <citation type="submission" date="2021-03" db="EMBL/GenBank/DDBJ databases">
        <title>Draft genome sequence of rust myrtle Austropuccinia psidii MF-1, a brazilian biotype.</title>
        <authorList>
            <person name="Quecine M.C."/>
            <person name="Pachon D.M.R."/>
            <person name="Bonatelli M.L."/>
            <person name="Correr F.H."/>
            <person name="Franceschini L.M."/>
            <person name="Leite T.F."/>
            <person name="Margarido G.R.A."/>
            <person name="Almeida C.A."/>
            <person name="Ferrarezi J.A."/>
            <person name="Labate C.A."/>
        </authorList>
    </citation>
    <scope>NUCLEOTIDE SEQUENCE</scope>
    <source>
        <strain evidence="2">MF-1</strain>
    </source>
</reference>
<evidence type="ECO:0000313" key="2">
    <source>
        <dbReference type="EMBL" id="MBW0553587.1"/>
    </source>
</evidence>
<organism evidence="2 3">
    <name type="scientific">Austropuccinia psidii MF-1</name>
    <dbReference type="NCBI Taxonomy" id="1389203"/>
    <lineage>
        <taxon>Eukaryota</taxon>
        <taxon>Fungi</taxon>
        <taxon>Dikarya</taxon>
        <taxon>Basidiomycota</taxon>
        <taxon>Pucciniomycotina</taxon>
        <taxon>Pucciniomycetes</taxon>
        <taxon>Pucciniales</taxon>
        <taxon>Sphaerophragmiaceae</taxon>
        <taxon>Austropuccinia</taxon>
    </lineage>
</organism>
<feature type="compositionally biased region" description="Basic residues" evidence="1">
    <location>
        <begin position="1"/>
        <end position="23"/>
    </location>
</feature>
<name>A0A9Q3J0S5_9BASI</name>
<feature type="region of interest" description="Disordered" evidence="1">
    <location>
        <begin position="1"/>
        <end position="28"/>
    </location>
</feature>
<evidence type="ECO:0000313" key="3">
    <source>
        <dbReference type="Proteomes" id="UP000765509"/>
    </source>
</evidence>